<evidence type="ECO:0000313" key="4">
    <source>
        <dbReference type="Proteomes" id="UP000288246"/>
    </source>
</evidence>
<comment type="caution">
    <text evidence="3">The sequence shown here is derived from an EMBL/GenBank/DDBJ whole genome shotgun (WGS) entry which is preliminary data.</text>
</comment>
<feature type="domain" description="Helix-turn-helix" evidence="2">
    <location>
        <begin position="49"/>
        <end position="96"/>
    </location>
</feature>
<organism evidence="3 4">
    <name type="scientific">Cellulomonas algicola</name>
    <dbReference type="NCBI Taxonomy" id="2071633"/>
    <lineage>
        <taxon>Bacteria</taxon>
        <taxon>Bacillati</taxon>
        <taxon>Actinomycetota</taxon>
        <taxon>Actinomycetes</taxon>
        <taxon>Micrococcales</taxon>
        <taxon>Cellulomonadaceae</taxon>
        <taxon>Cellulomonas</taxon>
    </lineage>
</organism>
<gene>
    <name evidence="3" type="ORF">CTKZ_17340</name>
</gene>
<accession>A0A401UZT6</accession>
<dbReference type="NCBIfam" id="TIGR01764">
    <property type="entry name" value="excise"/>
    <property type="match status" value="1"/>
</dbReference>
<dbReference type="Proteomes" id="UP000288246">
    <property type="component" value="Unassembled WGS sequence"/>
</dbReference>
<sequence>MATRHLVDTYRFGIGRTTLPLGRSRRALEQRRTPGPMDTTVTPLAEPTLTINELADLLSVRPQALYDLRSQGRGPRGFRVGRQLRFRRSEVEAWIADMEDADARRHHSAGRT</sequence>
<evidence type="ECO:0000259" key="2">
    <source>
        <dbReference type="Pfam" id="PF12728"/>
    </source>
</evidence>
<dbReference type="GO" id="GO:0003677">
    <property type="term" value="F:DNA binding"/>
    <property type="evidence" value="ECO:0007669"/>
    <property type="project" value="InterPro"/>
</dbReference>
<reference evidence="3 4" key="1">
    <citation type="submission" date="2018-11" db="EMBL/GenBank/DDBJ databases">
        <title>Draft genome sequence of Cellulomonas takizawaensis strain TKZ-21.</title>
        <authorList>
            <person name="Yamamura H."/>
            <person name="Hayashi T."/>
            <person name="Hamada M."/>
            <person name="Serisawa Y."/>
            <person name="Matsuyama K."/>
            <person name="Nakagawa Y."/>
            <person name="Otoguro M."/>
            <person name="Yanagida F."/>
            <person name="Hayakawa M."/>
        </authorList>
    </citation>
    <scope>NUCLEOTIDE SEQUENCE [LARGE SCALE GENOMIC DNA]</scope>
    <source>
        <strain evidence="3 4">TKZ-21</strain>
    </source>
</reference>
<dbReference type="InterPro" id="IPR010093">
    <property type="entry name" value="SinI_DNA-bd"/>
</dbReference>
<evidence type="ECO:0000313" key="3">
    <source>
        <dbReference type="EMBL" id="GCD20172.1"/>
    </source>
</evidence>
<dbReference type="InterPro" id="IPR041657">
    <property type="entry name" value="HTH_17"/>
</dbReference>
<name>A0A401UZT6_9CELL</name>
<dbReference type="InterPro" id="IPR009061">
    <property type="entry name" value="DNA-bd_dom_put_sf"/>
</dbReference>
<dbReference type="Pfam" id="PF12728">
    <property type="entry name" value="HTH_17"/>
    <property type="match status" value="1"/>
</dbReference>
<dbReference type="SUPFAM" id="SSF46955">
    <property type="entry name" value="Putative DNA-binding domain"/>
    <property type="match status" value="1"/>
</dbReference>
<proteinExistence type="predicted"/>
<protein>
    <recommendedName>
        <fullName evidence="2">Helix-turn-helix domain-containing protein</fullName>
    </recommendedName>
</protein>
<feature type="region of interest" description="Disordered" evidence="1">
    <location>
        <begin position="23"/>
        <end position="43"/>
    </location>
</feature>
<keyword evidence="4" id="KW-1185">Reference proteome</keyword>
<dbReference type="EMBL" id="BHYL01000124">
    <property type="protein sequence ID" value="GCD20172.1"/>
    <property type="molecule type" value="Genomic_DNA"/>
</dbReference>
<evidence type="ECO:0000256" key="1">
    <source>
        <dbReference type="SAM" id="MobiDB-lite"/>
    </source>
</evidence>
<dbReference type="AlphaFoldDB" id="A0A401UZT6"/>